<dbReference type="GO" id="GO:0006412">
    <property type="term" value="P:translation"/>
    <property type="evidence" value="ECO:0007669"/>
    <property type="project" value="InterPro"/>
</dbReference>
<dbReference type="NCBIfam" id="TIGR00105">
    <property type="entry name" value="L31"/>
    <property type="match status" value="1"/>
</dbReference>
<proteinExistence type="inferred from homology"/>
<evidence type="ECO:0000256" key="2">
    <source>
        <dbReference type="ARBA" id="ARBA00022980"/>
    </source>
</evidence>
<dbReference type="GO" id="GO:0003735">
    <property type="term" value="F:structural constituent of ribosome"/>
    <property type="evidence" value="ECO:0007669"/>
    <property type="project" value="InterPro"/>
</dbReference>
<dbReference type="GO" id="GO:1990904">
    <property type="term" value="C:ribonucleoprotein complex"/>
    <property type="evidence" value="ECO:0007669"/>
    <property type="project" value="UniProtKB-KW"/>
</dbReference>
<dbReference type="AlphaFoldDB" id="A0A803MZY8"/>
<evidence type="ECO:0000256" key="1">
    <source>
        <dbReference type="ARBA" id="ARBA00009296"/>
    </source>
</evidence>
<sequence length="187" mass="21263">MVLTLSNQFLAKIPSTPKTLTLPKTSSSTLRPQWSCRKTDIHPEFYEDAKVYCNGELVMTTGGTQKEYTVEVWSGNHPFYLGNRSALLIDADQVEKFKKKYGELTQIMTIPVLKGEIVLPPKKKSKAKKKLAFVDIGFPLVHDSETKQSDEANELRLVLIIRSEFDRLAGHQEDVNVNVWFYSSLQN</sequence>
<keyword evidence="7" id="KW-1185">Reference proteome</keyword>
<dbReference type="Gene3D" id="4.10.830.30">
    <property type="entry name" value="Ribosomal protein L31"/>
    <property type="match status" value="1"/>
</dbReference>
<reference evidence="6" key="1">
    <citation type="journal article" date="2017" name="Nature">
        <title>The genome of Chenopodium quinoa.</title>
        <authorList>
            <person name="Jarvis D.E."/>
            <person name="Ho Y.S."/>
            <person name="Lightfoot D.J."/>
            <person name="Schmoeckel S.M."/>
            <person name="Li B."/>
            <person name="Borm T.J.A."/>
            <person name="Ohyanagi H."/>
            <person name="Mineta K."/>
            <person name="Michell C.T."/>
            <person name="Saber N."/>
            <person name="Kharbatia N.M."/>
            <person name="Rupper R.R."/>
            <person name="Sharp A.R."/>
            <person name="Dally N."/>
            <person name="Boughton B.A."/>
            <person name="Woo Y.H."/>
            <person name="Gao G."/>
            <person name="Schijlen E.G.W.M."/>
            <person name="Guo X."/>
            <person name="Momin A.A."/>
            <person name="Negrao S."/>
            <person name="Al-Babili S."/>
            <person name="Gehring C."/>
            <person name="Roessner U."/>
            <person name="Jung C."/>
            <person name="Murphy K."/>
            <person name="Arold S.T."/>
            <person name="Gojobori T."/>
            <person name="van der Linden C.G."/>
            <person name="van Loo E.N."/>
            <person name="Jellen E.N."/>
            <person name="Maughan P.J."/>
            <person name="Tester M."/>
        </authorList>
    </citation>
    <scope>NUCLEOTIDE SEQUENCE [LARGE SCALE GENOMIC DNA]</scope>
    <source>
        <strain evidence="6">cv. PI 614886</strain>
    </source>
</reference>
<dbReference type="InterPro" id="IPR002150">
    <property type="entry name" value="Ribosomal_bL31"/>
</dbReference>
<keyword evidence="2" id="KW-0689">Ribosomal protein</keyword>
<dbReference type="PRINTS" id="PR01249">
    <property type="entry name" value="RIBOSOMALL31"/>
</dbReference>
<evidence type="ECO:0000256" key="5">
    <source>
        <dbReference type="ARBA" id="ARBA00035529"/>
    </source>
</evidence>
<evidence type="ECO:0000313" key="7">
    <source>
        <dbReference type="Proteomes" id="UP000596660"/>
    </source>
</evidence>
<dbReference type="Gramene" id="AUR62038041-RA">
    <property type="protein sequence ID" value="AUR62038041-RA:cds"/>
    <property type="gene ID" value="AUR62038041"/>
</dbReference>
<evidence type="ECO:0000313" key="6">
    <source>
        <dbReference type="EnsemblPlants" id="AUR62038041-RA:cds"/>
    </source>
</evidence>
<name>A0A803MZY8_CHEQI</name>
<dbReference type="Pfam" id="PF01197">
    <property type="entry name" value="Ribosomal_L31"/>
    <property type="match status" value="1"/>
</dbReference>
<dbReference type="SUPFAM" id="SSF143800">
    <property type="entry name" value="L28p-like"/>
    <property type="match status" value="1"/>
</dbReference>
<dbReference type="Proteomes" id="UP000596660">
    <property type="component" value="Unplaced"/>
</dbReference>
<dbReference type="NCBIfam" id="NF001809">
    <property type="entry name" value="PRK00528.1"/>
    <property type="match status" value="1"/>
</dbReference>
<dbReference type="InterPro" id="IPR034704">
    <property type="entry name" value="Ribosomal_bL28/bL31-like_sf"/>
</dbReference>
<accession>A0A803MZY8</accession>
<dbReference type="EnsemblPlants" id="AUR62038041-RA">
    <property type="protein sequence ID" value="AUR62038041-RA:cds"/>
    <property type="gene ID" value="AUR62038041"/>
</dbReference>
<dbReference type="GO" id="GO:0005840">
    <property type="term" value="C:ribosome"/>
    <property type="evidence" value="ECO:0007669"/>
    <property type="project" value="UniProtKB-KW"/>
</dbReference>
<protein>
    <recommendedName>
        <fullName evidence="4">Large ribosomal subunit protein bL31c</fullName>
    </recommendedName>
    <alternativeName>
        <fullName evidence="5">50S ribosomal protein L31, chloroplastic</fullName>
    </alternativeName>
</protein>
<evidence type="ECO:0000256" key="4">
    <source>
        <dbReference type="ARBA" id="ARBA00035270"/>
    </source>
</evidence>
<dbReference type="PANTHER" id="PTHR33280:SF1">
    <property type="entry name" value="LARGE RIBOSOMAL SUBUNIT PROTEIN BL31C"/>
    <property type="match status" value="1"/>
</dbReference>
<reference evidence="6" key="2">
    <citation type="submission" date="2021-03" db="UniProtKB">
        <authorList>
            <consortium name="EnsemblPlants"/>
        </authorList>
    </citation>
    <scope>IDENTIFICATION</scope>
</reference>
<evidence type="ECO:0000256" key="3">
    <source>
        <dbReference type="ARBA" id="ARBA00023274"/>
    </source>
</evidence>
<keyword evidence="3" id="KW-0687">Ribonucleoprotein</keyword>
<dbReference type="PANTHER" id="PTHR33280">
    <property type="entry name" value="50S RIBOSOMAL PROTEIN L31, CHLOROPLASTIC"/>
    <property type="match status" value="1"/>
</dbReference>
<comment type="similarity">
    <text evidence="1">Belongs to the bacterial ribosomal protein bL31 family. Type A subfamily.</text>
</comment>
<dbReference type="InterPro" id="IPR042105">
    <property type="entry name" value="Ribosomal_bL31_sf"/>
</dbReference>
<organism evidence="6 7">
    <name type="scientific">Chenopodium quinoa</name>
    <name type="common">Quinoa</name>
    <dbReference type="NCBI Taxonomy" id="63459"/>
    <lineage>
        <taxon>Eukaryota</taxon>
        <taxon>Viridiplantae</taxon>
        <taxon>Streptophyta</taxon>
        <taxon>Embryophyta</taxon>
        <taxon>Tracheophyta</taxon>
        <taxon>Spermatophyta</taxon>
        <taxon>Magnoliopsida</taxon>
        <taxon>eudicotyledons</taxon>
        <taxon>Gunneridae</taxon>
        <taxon>Pentapetalae</taxon>
        <taxon>Caryophyllales</taxon>
        <taxon>Chenopodiaceae</taxon>
        <taxon>Chenopodioideae</taxon>
        <taxon>Atripliceae</taxon>
        <taxon>Chenopodium</taxon>
    </lineage>
</organism>